<accession>A0A8H7TAP3</accession>
<sequence>MVNLVLPFTILFATFIASLPTTDVTSHLSDIDTLDDRAPSDKPIIITPSIETDVSVKRTEISTPAIPQQPATTLATVISSSSATPAKGSGNSRQYAYYILKCIIGPTADKCYKIFGTQCNSSTGEMTGEAPALFTYDFKFIILLSLAQLPLAVAQSIGLNIPTAISASILSGTLDPTGTVIIYYASDTTVTSTLQIATLPSSPTGLAPPSDTSAMVSLLTDTLAKPSASSIITIGISTPTPLSSGMVSLASPTAVSSTTDSLMSPSTTVCVKCSPSSSSMMTTSTTATTSTSSAGAAATNFGVGLVGVLGAAAGVMAML</sequence>
<feature type="chain" id="PRO_5034112552" evidence="1">
    <location>
        <begin position="19"/>
        <end position="319"/>
    </location>
</feature>
<keyword evidence="1" id="KW-0732">Signal</keyword>
<reference evidence="2" key="1">
    <citation type="submission" date="2021-02" db="EMBL/GenBank/DDBJ databases">
        <title>Genome sequence Cadophora malorum strain M34.</title>
        <authorList>
            <person name="Stefanovic E."/>
            <person name="Vu D."/>
            <person name="Scully C."/>
            <person name="Dijksterhuis J."/>
            <person name="Roader J."/>
            <person name="Houbraken J."/>
        </authorList>
    </citation>
    <scope>NUCLEOTIDE SEQUENCE</scope>
    <source>
        <strain evidence="2">M34</strain>
    </source>
</reference>
<gene>
    <name evidence="2" type="ORF">IFR04_008817</name>
</gene>
<feature type="signal peptide" evidence="1">
    <location>
        <begin position="1"/>
        <end position="18"/>
    </location>
</feature>
<organism evidence="2 3">
    <name type="scientific">Cadophora malorum</name>
    <dbReference type="NCBI Taxonomy" id="108018"/>
    <lineage>
        <taxon>Eukaryota</taxon>
        <taxon>Fungi</taxon>
        <taxon>Dikarya</taxon>
        <taxon>Ascomycota</taxon>
        <taxon>Pezizomycotina</taxon>
        <taxon>Leotiomycetes</taxon>
        <taxon>Helotiales</taxon>
        <taxon>Ploettnerulaceae</taxon>
        <taxon>Cadophora</taxon>
    </lineage>
</organism>
<dbReference type="AlphaFoldDB" id="A0A8H7TAP3"/>
<dbReference type="OrthoDB" id="3600193at2759"/>
<name>A0A8H7TAP3_9HELO</name>
<evidence type="ECO:0000313" key="2">
    <source>
        <dbReference type="EMBL" id="KAG4418080.1"/>
    </source>
</evidence>
<evidence type="ECO:0000313" key="3">
    <source>
        <dbReference type="Proteomes" id="UP000664132"/>
    </source>
</evidence>
<proteinExistence type="predicted"/>
<dbReference type="EMBL" id="JAFJYH010000138">
    <property type="protein sequence ID" value="KAG4418080.1"/>
    <property type="molecule type" value="Genomic_DNA"/>
</dbReference>
<comment type="caution">
    <text evidence="2">The sequence shown here is derived from an EMBL/GenBank/DDBJ whole genome shotgun (WGS) entry which is preliminary data.</text>
</comment>
<keyword evidence="3" id="KW-1185">Reference proteome</keyword>
<evidence type="ECO:0000256" key="1">
    <source>
        <dbReference type="SAM" id="SignalP"/>
    </source>
</evidence>
<protein>
    <submittedName>
        <fullName evidence="2">Uncharacterized protein</fullName>
    </submittedName>
</protein>
<dbReference type="Proteomes" id="UP000664132">
    <property type="component" value="Unassembled WGS sequence"/>
</dbReference>